<gene>
    <name evidence="2" type="ORF">R1flu_021849</name>
</gene>
<dbReference type="AlphaFoldDB" id="A0ABD1ZSE6"/>
<feature type="region of interest" description="Disordered" evidence="1">
    <location>
        <begin position="1"/>
        <end position="31"/>
    </location>
</feature>
<accession>A0ABD1ZSE6</accession>
<organism evidence="2 3">
    <name type="scientific">Riccia fluitans</name>
    <dbReference type="NCBI Taxonomy" id="41844"/>
    <lineage>
        <taxon>Eukaryota</taxon>
        <taxon>Viridiplantae</taxon>
        <taxon>Streptophyta</taxon>
        <taxon>Embryophyta</taxon>
        <taxon>Marchantiophyta</taxon>
        <taxon>Marchantiopsida</taxon>
        <taxon>Marchantiidae</taxon>
        <taxon>Marchantiales</taxon>
        <taxon>Ricciaceae</taxon>
        <taxon>Riccia</taxon>
    </lineage>
</organism>
<protein>
    <submittedName>
        <fullName evidence="2">Uncharacterized protein</fullName>
    </submittedName>
</protein>
<dbReference type="EMBL" id="JBHFFA010000001">
    <property type="protein sequence ID" value="KAL2653721.1"/>
    <property type="molecule type" value="Genomic_DNA"/>
</dbReference>
<evidence type="ECO:0000256" key="1">
    <source>
        <dbReference type="SAM" id="MobiDB-lite"/>
    </source>
</evidence>
<name>A0ABD1ZSE6_9MARC</name>
<evidence type="ECO:0000313" key="2">
    <source>
        <dbReference type="EMBL" id="KAL2653721.1"/>
    </source>
</evidence>
<dbReference type="Proteomes" id="UP001605036">
    <property type="component" value="Unassembled WGS sequence"/>
</dbReference>
<keyword evidence="3" id="KW-1185">Reference proteome</keyword>
<comment type="caution">
    <text evidence="2">The sequence shown here is derived from an EMBL/GenBank/DDBJ whole genome shotgun (WGS) entry which is preliminary data.</text>
</comment>
<proteinExistence type="predicted"/>
<reference evidence="2 3" key="1">
    <citation type="submission" date="2024-09" db="EMBL/GenBank/DDBJ databases">
        <title>Chromosome-scale assembly of Riccia fluitans.</title>
        <authorList>
            <person name="Paukszto L."/>
            <person name="Sawicki J."/>
            <person name="Karawczyk K."/>
            <person name="Piernik-Szablinska J."/>
            <person name="Szczecinska M."/>
            <person name="Mazdziarz M."/>
        </authorList>
    </citation>
    <scope>NUCLEOTIDE SEQUENCE [LARGE SCALE GENOMIC DNA]</scope>
    <source>
        <strain evidence="2">Rf_01</strain>
        <tissue evidence="2">Aerial parts of the thallus</tissue>
    </source>
</reference>
<evidence type="ECO:0000313" key="3">
    <source>
        <dbReference type="Proteomes" id="UP001605036"/>
    </source>
</evidence>
<sequence length="103" mass="11317">MEMDGDINGSQQKSTTDDIGPRNLPAQEYPAVPQKIRNYPPIYHEDVHPAAYPSTNPNLVNWLPGSSPSSAAGQNPVFNPKLTSMAINTPGLTSWLQLMERNQ</sequence>